<organism evidence="2 3">
    <name type="scientific">Dissostichus eleginoides</name>
    <name type="common">Patagonian toothfish</name>
    <name type="synonym">Dissostichus amissus</name>
    <dbReference type="NCBI Taxonomy" id="100907"/>
    <lineage>
        <taxon>Eukaryota</taxon>
        <taxon>Metazoa</taxon>
        <taxon>Chordata</taxon>
        <taxon>Craniata</taxon>
        <taxon>Vertebrata</taxon>
        <taxon>Euteleostomi</taxon>
        <taxon>Actinopterygii</taxon>
        <taxon>Neopterygii</taxon>
        <taxon>Teleostei</taxon>
        <taxon>Neoteleostei</taxon>
        <taxon>Acanthomorphata</taxon>
        <taxon>Eupercaria</taxon>
        <taxon>Perciformes</taxon>
        <taxon>Notothenioidei</taxon>
        <taxon>Nototheniidae</taxon>
        <taxon>Dissostichus</taxon>
    </lineage>
</organism>
<keyword evidence="2" id="KW-0675">Receptor</keyword>
<comment type="caution">
    <text evidence="2">The sequence shown here is derived from an EMBL/GenBank/DDBJ whole genome shotgun (WGS) entry which is preliminary data.</text>
</comment>
<proteinExistence type="predicted"/>
<evidence type="ECO:0000313" key="3">
    <source>
        <dbReference type="Proteomes" id="UP001228049"/>
    </source>
</evidence>
<feature type="region of interest" description="Disordered" evidence="1">
    <location>
        <begin position="61"/>
        <end position="81"/>
    </location>
</feature>
<accession>A0AAD9F1V7</accession>
<name>A0AAD9F1V7_DISEL</name>
<reference evidence="2" key="1">
    <citation type="submission" date="2023-04" db="EMBL/GenBank/DDBJ databases">
        <title>Chromosome-level genome of Chaenocephalus aceratus.</title>
        <authorList>
            <person name="Park H."/>
        </authorList>
    </citation>
    <scope>NUCLEOTIDE SEQUENCE</scope>
    <source>
        <strain evidence="2">DE</strain>
        <tissue evidence="2">Muscle</tissue>
    </source>
</reference>
<keyword evidence="3" id="KW-1185">Reference proteome</keyword>
<evidence type="ECO:0000313" key="2">
    <source>
        <dbReference type="EMBL" id="KAK1889653.1"/>
    </source>
</evidence>
<gene>
    <name evidence="2" type="ORF">KUDE01_014328</name>
</gene>
<dbReference type="EMBL" id="JASDAP010000016">
    <property type="protein sequence ID" value="KAK1889653.1"/>
    <property type="molecule type" value="Genomic_DNA"/>
</dbReference>
<evidence type="ECO:0000256" key="1">
    <source>
        <dbReference type="SAM" id="MobiDB-lite"/>
    </source>
</evidence>
<protein>
    <submittedName>
        <fullName evidence="2">Interferon alpha/beta receptor 1a</fullName>
    </submittedName>
</protein>
<dbReference type="AlphaFoldDB" id="A0AAD9F1V7"/>
<dbReference type="Proteomes" id="UP001228049">
    <property type="component" value="Unassembled WGS sequence"/>
</dbReference>
<sequence length="81" mass="9096">MQRLTAVIKPHAFLQRLPRSMRVSVRGFLVTSEGVIKKVQRSERAEEQIRSGLESSICPEISPAELHHPPPLQINTQASLI</sequence>